<evidence type="ECO:0000313" key="2">
    <source>
        <dbReference type="EMBL" id="OGL77925.1"/>
    </source>
</evidence>
<evidence type="ECO:0000313" key="3">
    <source>
        <dbReference type="Proteomes" id="UP000176604"/>
    </source>
</evidence>
<reference evidence="2 3" key="1">
    <citation type="journal article" date="2016" name="Nat. Commun.">
        <title>Thousands of microbial genomes shed light on interconnected biogeochemical processes in an aquifer system.</title>
        <authorList>
            <person name="Anantharaman K."/>
            <person name="Brown C.T."/>
            <person name="Hug L.A."/>
            <person name="Sharon I."/>
            <person name="Castelle C.J."/>
            <person name="Probst A.J."/>
            <person name="Thomas B.C."/>
            <person name="Singh A."/>
            <person name="Wilkins M.J."/>
            <person name="Karaoz U."/>
            <person name="Brodie E.L."/>
            <person name="Williams K.H."/>
            <person name="Hubbard S.S."/>
            <person name="Banfield J.F."/>
        </authorList>
    </citation>
    <scope>NUCLEOTIDE SEQUENCE [LARGE SCALE GENOMIC DNA]</scope>
</reference>
<proteinExistence type="predicted"/>
<dbReference type="Proteomes" id="UP000176604">
    <property type="component" value="Unassembled WGS sequence"/>
</dbReference>
<dbReference type="STRING" id="1802397.A3J43_00795"/>
<organism evidence="2 3">
    <name type="scientific">Candidatus Uhrbacteria bacterium RIFCSPHIGHO2_12_FULL_54_23</name>
    <dbReference type="NCBI Taxonomy" id="1802397"/>
    <lineage>
        <taxon>Bacteria</taxon>
        <taxon>Candidatus Uhriibacteriota</taxon>
    </lineage>
</organism>
<keyword evidence="1" id="KW-1133">Transmembrane helix</keyword>
<dbReference type="AlphaFoldDB" id="A0A1F7UI15"/>
<keyword evidence="1" id="KW-0812">Transmembrane</keyword>
<feature type="transmembrane region" description="Helical" evidence="1">
    <location>
        <begin position="21"/>
        <end position="41"/>
    </location>
</feature>
<accession>A0A1F7UI15</accession>
<keyword evidence="1" id="KW-0472">Membrane</keyword>
<protein>
    <submittedName>
        <fullName evidence="2">Uncharacterized protein</fullName>
    </submittedName>
</protein>
<comment type="caution">
    <text evidence="2">The sequence shown here is derived from an EMBL/GenBank/DDBJ whole genome shotgun (WGS) entry which is preliminary data.</text>
</comment>
<name>A0A1F7UI15_9BACT</name>
<evidence type="ECO:0000256" key="1">
    <source>
        <dbReference type="SAM" id="Phobius"/>
    </source>
</evidence>
<sequence length="143" mass="15178">MINDQWLLKAQINPMKHFFRYVAAGIVVLVFAGAAFVPYAGAQLCSITNNQMDDGVIICRARVRVRGPRIRIRQFASGVINISSSVSTGGNTVVAGEDQNNVNVFSGNATSSINATVLVNTVIVNLGSAATTTATSSVEIFEE</sequence>
<gene>
    <name evidence="2" type="ORF">A3J43_00795</name>
</gene>
<dbReference type="EMBL" id="MGEF01000048">
    <property type="protein sequence ID" value="OGL77925.1"/>
    <property type="molecule type" value="Genomic_DNA"/>
</dbReference>